<accession>A0A1J7IXL2</accession>
<evidence type="ECO:0000313" key="5">
    <source>
        <dbReference type="Proteomes" id="UP000182658"/>
    </source>
</evidence>
<keyword evidence="5" id="KW-1185">Reference proteome</keyword>
<evidence type="ECO:0000313" key="4">
    <source>
        <dbReference type="EMBL" id="OIW32463.1"/>
    </source>
</evidence>
<keyword evidence="4" id="KW-0489">Methyltransferase</keyword>
<dbReference type="GO" id="GO:0008168">
    <property type="term" value="F:methyltransferase activity"/>
    <property type="evidence" value="ECO:0007669"/>
    <property type="project" value="UniProtKB-KW"/>
</dbReference>
<dbReference type="PANTHER" id="PTHR43591">
    <property type="entry name" value="METHYLTRANSFERASE"/>
    <property type="match status" value="1"/>
</dbReference>
<dbReference type="OrthoDB" id="506498at2759"/>
<dbReference type="GO" id="GO:0032259">
    <property type="term" value="P:methylation"/>
    <property type="evidence" value="ECO:0007669"/>
    <property type="project" value="UniProtKB-KW"/>
</dbReference>
<feature type="region of interest" description="Disordered" evidence="2">
    <location>
        <begin position="304"/>
        <end position="329"/>
    </location>
</feature>
<feature type="compositionally biased region" description="Basic and acidic residues" evidence="2">
    <location>
        <begin position="319"/>
        <end position="329"/>
    </location>
</feature>
<dbReference type="PANTHER" id="PTHR43591:SF24">
    <property type="entry name" value="2-METHOXY-6-POLYPRENYL-1,4-BENZOQUINOL METHYLASE, MITOCHONDRIAL"/>
    <property type="match status" value="1"/>
</dbReference>
<dbReference type="InterPro" id="IPR029063">
    <property type="entry name" value="SAM-dependent_MTases_sf"/>
</dbReference>
<dbReference type="InterPro" id="IPR041698">
    <property type="entry name" value="Methyltransf_25"/>
</dbReference>
<dbReference type="STRING" id="1408157.A0A1J7IXL2"/>
<protein>
    <submittedName>
        <fullName evidence="4">S-adenosyl-L-methionine-dependent methyltransferase</fullName>
    </submittedName>
</protein>
<feature type="domain" description="Methyltransferase" evidence="3">
    <location>
        <begin position="74"/>
        <end position="165"/>
    </location>
</feature>
<keyword evidence="4" id="KW-0808">Transferase</keyword>
<proteinExistence type="inferred from homology"/>
<reference evidence="4 5" key="1">
    <citation type="submission" date="2016-10" db="EMBL/GenBank/DDBJ databases">
        <title>Draft genome sequence of Coniochaeta ligniaria NRRL30616, a lignocellulolytic fungus for bioabatement of inhibitors in plant biomass hydrolysates.</title>
        <authorList>
            <consortium name="DOE Joint Genome Institute"/>
            <person name="Jimenez D.J."/>
            <person name="Hector R.E."/>
            <person name="Riley R."/>
            <person name="Sun H."/>
            <person name="Grigoriev I.V."/>
            <person name="Van Elsas J.D."/>
            <person name="Nichols N.N."/>
        </authorList>
    </citation>
    <scope>NUCLEOTIDE SEQUENCE [LARGE SCALE GENOMIC DNA]</scope>
    <source>
        <strain evidence="4 5">NRRL 30616</strain>
    </source>
</reference>
<dbReference type="SUPFAM" id="SSF53335">
    <property type="entry name" value="S-adenosyl-L-methionine-dependent methyltransferases"/>
    <property type="match status" value="1"/>
</dbReference>
<dbReference type="EMBL" id="KV875095">
    <property type="protein sequence ID" value="OIW32463.1"/>
    <property type="molecule type" value="Genomic_DNA"/>
</dbReference>
<feature type="compositionally biased region" description="Basic residues" evidence="2">
    <location>
        <begin position="308"/>
        <end position="318"/>
    </location>
</feature>
<evidence type="ECO:0000256" key="2">
    <source>
        <dbReference type="SAM" id="MobiDB-lite"/>
    </source>
</evidence>
<evidence type="ECO:0000259" key="3">
    <source>
        <dbReference type="Pfam" id="PF13649"/>
    </source>
</evidence>
<organism evidence="4 5">
    <name type="scientific">Coniochaeta ligniaria NRRL 30616</name>
    <dbReference type="NCBI Taxonomy" id="1408157"/>
    <lineage>
        <taxon>Eukaryota</taxon>
        <taxon>Fungi</taxon>
        <taxon>Dikarya</taxon>
        <taxon>Ascomycota</taxon>
        <taxon>Pezizomycotina</taxon>
        <taxon>Sordariomycetes</taxon>
        <taxon>Sordariomycetidae</taxon>
        <taxon>Coniochaetales</taxon>
        <taxon>Coniochaetaceae</taxon>
        <taxon>Coniochaeta</taxon>
    </lineage>
</organism>
<dbReference type="Gene3D" id="3.40.50.150">
    <property type="entry name" value="Vaccinia Virus protein VP39"/>
    <property type="match status" value="1"/>
</dbReference>
<gene>
    <name evidence="4" type="ORF">CONLIGDRAFT_678857</name>
</gene>
<dbReference type="Proteomes" id="UP000182658">
    <property type="component" value="Unassembled WGS sequence"/>
</dbReference>
<dbReference type="InParanoid" id="A0A1J7IXL2"/>
<dbReference type="CDD" id="cd02440">
    <property type="entry name" value="AdoMet_MTases"/>
    <property type="match status" value="1"/>
</dbReference>
<name>A0A1J7IXL2_9PEZI</name>
<sequence>MDDGDLETVPLDTTLVELVTFHGRDFQRYALENGIYYGPVDEHEADRHRFMHEVFNRMFDNRLIFPPLPAPRRILDCGFGSASWAIDVAEQFPTCEVTGIDIYPNMAPEDLPPNLDLQVDDLNSPFTFGSNHFDLVHSRLMAGGINADRWGTYMADILRVLRPGGWCQMVEIYYNAQSDNGTLTDNHALRVWSRTYLQSLQPYKNPRAAMQLQNLMTQAGFVEVEGRLLTLPLNPRDREMGAANRENVHRLLSSLAIYPFTEGLGMTPTDVQLLAAQARMEADNPSFKAYFPVYVCIGRKPGGSNHSKGSHQYHHKSGRTSDSRKRARH</sequence>
<evidence type="ECO:0000256" key="1">
    <source>
        <dbReference type="ARBA" id="ARBA00038158"/>
    </source>
</evidence>
<comment type="similarity">
    <text evidence="1">Belongs to the methyltransferase superfamily. LaeA methyltransferase family.</text>
</comment>
<dbReference type="Pfam" id="PF13649">
    <property type="entry name" value="Methyltransf_25"/>
    <property type="match status" value="1"/>
</dbReference>
<dbReference type="AlphaFoldDB" id="A0A1J7IXL2"/>